<feature type="domain" description="Peptidase S8/S53" evidence="6">
    <location>
        <begin position="178"/>
        <end position="409"/>
    </location>
</feature>
<dbReference type="InterPro" id="IPR050131">
    <property type="entry name" value="Peptidase_S8_subtilisin-like"/>
</dbReference>
<dbReference type="InterPro" id="IPR022398">
    <property type="entry name" value="Peptidase_S8_His-AS"/>
</dbReference>
<feature type="active site" description="Charge relay system" evidence="5">
    <location>
        <position position="213"/>
    </location>
</feature>
<keyword evidence="8" id="KW-1185">Reference proteome</keyword>
<reference evidence="7" key="1">
    <citation type="submission" date="2020-12" db="EMBL/GenBank/DDBJ databases">
        <title>Ramlibacter sp. nov., isolated from a freshwater alga, Cryptomonas.</title>
        <authorList>
            <person name="Kim H.M."/>
            <person name="Jeon C.O."/>
        </authorList>
    </citation>
    <scope>NUCLEOTIDE SEQUENCE</scope>
    <source>
        <strain evidence="7">CrO1</strain>
    </source>
</reference>
<evidence type="ECO:0000256" key="3">
    <source>
        <dbReference type="ARBA" id="ARBA00022801"/>
    </source>
</evidence>
<dbReference type="EMBL" id="JAEDAO010000001">
    <property type="protein sequence ID" value="MBK0393698.1"/>
    <property type="molecule type" value="Genomic_DNA"/>
</dbReference>
<evidence type="ECO:0000256" key="5">
    <source>
        <dbReference type="PROSITE-ProRule" id="PRU01240"/>
    </source>
</evidence>
<dbReference type="InterPro" id="IPR023828">
    <property type="entry name" value="Peptidase_S8_Ser-AS"/>
</dbReference>
<sequence length="420" mass="42831">MPRLSPRFLLLAVAFTGALAHAQLVRLPQVTLPSLPPRPDVQLPSRETLPVRLPEEAHRAARILDLRRQRPDVIELDPRGNAIRRAELLWLSPAPQALARARQAGFVVLQDTTLAELDVREVLLRAPGGLGTGDAAEQLRALDPQAPVDFNHLYVPGASGTGTGDAQLAPASGAGGALRIGLIDSGVDAQHPALRSSSVQAWGCDGRRVPADHGTAVASLLAGLQGGVQPGAALLAADVYCGDPAGASAEAVARAIAWLLRERVPVVNISLVGPPNRLLELAVAAAVRRGHLLVAAVGNDGPAAAPLYPAAYAGVVAVTAVNAAHRALPEAGQGVHVAFAARGDLLAAKPGGGLAPVRGTSYATPIVAGRLAALLREPSPDAASAAVVGLAREAIDLGARGRDPVFGFGLVGDSTGVASP</sequence>
<dbReference type="SUPFAM" id="SSF52743">
    <property type="entry name" value="Subtilisin-like"/>
    <property type="match status" value="1"/>
</dbReference>
<dbReference type="GO" id="GO:0006508">
    <property type="term" value="P:proteolysis"/>
    <property type="evidence" value="ECO:0007669"/>
    <property type="project" value="UniProtKB-KW"/>
</dbReference>
<name>A0A934USF8_9BURK</name>
<proteinExistence type="inferred from homology"/>
<dbReference type="GO" id="GO:0004252">
    <property type="term" value="F:serine-type endopeptidase activity"/>
    <property type="evidence" value="ECO:0007669"/>
    <property type="project" value="UniProtKB-UniRule"/>
</dbReference>
<evidence type="ECO:0000256" key="2">
    <source>
        <dbReference type="ARBA" id="ARBA00022670"/>
    </source>
</evidence>
<dbReference type="AlphaFoldDB" id="A0A934USF8"/>
<keyword evidence="3 5" id="KW-0378">Hydrolase</keyword>
<evidence type="ECO:0000256" key="1">
    <source>
        <dbReference type="ARBA" id="ARBA00011073"/>
    </source>
</evidence>
<dbReference type="CDD" id="cd05561">
    <property type="entry name" value="Peptidases_S8_4"/>
    <property type="match status" value="1"/>
</dbReference>
<dbReference type="PRINTS" id="PR00723">
    <property type="entry name" value="SUBTILISIN"/>
</dbReference>
<dbReference type="InterPro" id="IPR015500">
    <property type="entry name" value="Peptidase_S8_subtilisin-rel"/>
</dbReference>
<accession>A0A934USF8</accession>
<evidence type="ECO:0000313" key="8">
    <source>
        <dbReference type="Proteomes" id="UP000617041"/>
    </source>
</evidence>
<dbReference type="PANTHER" id="PTHR43806">
    <property type="entry name" value="PEPTIDASE S8"/>
    <property type="match status" value="1"/>
</dbReference>
<feature type="active site" description="Charge relay system" evidence="5">
    <location>
        <position position="361"/>
    </location>
</feature>
<evidence type="ECO:0000256" key="4">
    <source>
        <dbReference type="ARBA" id="ARBA00022825"/>
    </source>
</evidence>
<dbReference type="PROSITE" id="PS51892">
    <property type="entry name" value="SUBTILASE"/>
    <property type="match status" value="1"/>
</dbReference>
<dbReference type="InterPro" id="IPR036852">
    <property type="entry name" value="Peptidase_S8/S53_dom_sf"/>
</dbReference>
<dbReference type="Gene3D" id="3.40.50.200">
    <property type="entry name" value="Peptidase S8/S53 domain"/>
    <property type="match status" value="1"/>
</dbReference>
<evidence type="ECO:0000313" key="7">
    <source>
        <dbReference type="EMBL" id="MBK0393698.1"/>
    </source>
</evidence>
<dbReference type="PROSITE" id="PS00138">
    <property type="entry name" value="SUBTILASE_SER"/>
    <property type="match status" value="1"/>
</dbReference>
<comment type="similarity">
    <text evidence="1 5">Belongs to the peptidase S8 family.</text>
</comment>
<keyword evidence="2 5" id="KW-0645">Protease</keyword>
<protein>
    <submittedName>
        <fullName evidence="7">S8 family serine peptidase</fullName>
    </submittedName>
</protein>
<dbReference type="InterPro" id="IPR000209">
    <property type="entry name" value="Peptidase_S8/S53_dom"/>
</dbReference>
<gene>
    <name evidence="7" type="ORF">I8E28_13955</name>
</gene>
<feature type="active site" description="Charge relay system" evidence="5">
    <location>
        <position position="184"/>
    </location>
</feature>
<dbReference type="PROSITE" id="PS00137">
    <property type="entry name" value="SUBTILASE_HIS"/>
    <property type="match status" value="1"/>
</dbReference>
<evidence type="ECO:0000259" key="6">
    <source>
        <dbReference type="Pfam" id="PF00082"/>
    </source>
</evidence>
<organism evidence="7 8">
    <name type="scientific">Ramlibacter algicola</name>
    <dbReference type="NCBI Taxonomy" id="2795217"/>
    <lineage>
        <taxon>Bacteria</taxon>
        <taxon>Pseudomonadati</taxon>
        <taxon>Pseudomonadota</taxon>
        <taxon>Betaproteobacteria</taxon>
        <taxon>Burkholderiales</taxon>
        <taxon>Comamonadaceae</taxon>
        <taxon>Ramlibacter</taxon>
    </lineage>
</organism>
<dbReference type="Proteomes" id="UP000617041">
    <property type="component" value="Unassembled WGS sequence"/>
</dbReference>
<comment type="caution">
    <text evidence="7">The sequence shown here is derived from an EMBL/GenBank/DDBJ whole genome shotgun (WGS) entry which is preliminary data.</text>
</comment>
<dbReference type="RefSeq" id="WP_200788652.1">
    <property type="nucleotide sequence ID" value="NZ_JAEDAO010000001.1"/>
</dbReference>
<dbReference type="Pfam" id="PF00082">
    <property type="entry name" value="Peptidase_S8"/>
    <property type="match status" value="1"/>
</dbReference>
<dbReference type="PANTHER" id="PTHR43806:SF11">
    <property type="entry name" value="CEREVISIN-RELATED"/>
    <property type="match status" value="1"/>
</dbReference>
<keyword evidence="4 5" id="KW-0720">Serine protease</keyword>